<dbReference type="Proteomes" id="UP000179807">
    <property type="component" value="Unassembled WGS sequence"/>
</dbReference>
<proteinExistence type="inferred from homology"/>
<accession>A0A1J4K6Y1</accession>
<keyword evidence="3 4" id="KW-0687">Ribonucleoprotein</keyword>
<dbReference type="GO" id="GO:0003735">
    <property type="term" value="F:structural constituent of ribosome"/>
    <property type="evidence" value="ECO:0007669"/>
    <property type="project" value="InterPro"/>
</dbReference>
<reference evidence="6" key="3">
    <citation type="journal article" date="2017" name="Biol. Cell">
        <title>The costa of trichomonads: A complex macromolecular cytoskeleton structure made of uncommon proteins.</title>
        <authorList>
            <person name="de Andrade Rosa I."/>
            <person name="Brigido M.C."/>
            <person name="de Oliveira Santos E."/>
            <person name="Gonzaga L."/>
            <person name="Zingali R.B."/>
            <person name="de Vasconcelos A.T."/>
            <person name="de Souza W."/>
            <person name="Benchimol M."/>
        </authorList>
    </citation>
    <scope>NUCLEOTIDE SEQUENCE</scope>
    <source>
        <strain evidence="6">1224</strain>
    </source>
</reference>
<keyword evidence="8" id="KW-1185">Reference proteome</keyword>
<dbReference type="PANTHER" id="PTHR11502">
    <property type="entry name" value="40S RIBOSOMAL PROTEIN S6"/>
    <property type="match status" value="1"/>
</dbReference>
<dbReference type="GO" id="GO:0005840">
    <property type="term" value="C:ribosome"/>
    <property type="evidence" value="ECO:0007669"/>
    <property type="project" value="UniProtKB-KW"/>
</dbReference>
<dbReference type="PIRSF" id="PIRSF002129">
    <property type="entry name" value="Ribosom_S6_euk"/>
    <property type="match status" value="1"/>
</dbReference>
<dbReference type="GO" id="GO:1990904">
    <property type="term" value="C:ribonucleoprotein complex"/>
    <property type="evidence" value="ECO:0007669"/>
    <property type="project" value="UniProtKB-KW"/>
</dbReference>
<dbReference type="SMART" id="SM01405">
    <property type="entry name" value="Ribosomal_S6e"/>
    <property type="match status" value="1"/>
</dbReference>
<evidence type="ECO:0000256" key="3">
    <source>
        <dbReference type="ARBA" id="ARBA00023274"/>
    </source>
</evidence>
<feature type="signal peptide" evidence="5">
    <location>
        <begin position="1"/>
        <end position="16"/>
    </location>
</feature>
<sequence length="223" mass="25039">MGRLWSGLFQMRLTLAYPENGTQVCIDIDDAQALANLYDHRLGSDIDGSILGEQFAGYLFRIGGGFDKQGFPMKQGVLTPRRLRLLLRAGTSCYRPRKDGERKRKTVRGCIISSEISALHLVVLQKGSQEIKGLTDEVVPRRYGPKRANTLRAIFGKGKETDPSTLVIKREVKAGKFTQPKVQRLITPKRLARKQKMLADRKARKEASARKAEAYKQLLAAQK</sequence>
<organism evidence="7 8">
    <name type="scientific">Tritrichomonas foetus</name>
    <dbReference type="NCBI Taxonomy" id="1144522"/>
    <lineage>
        <taxon>Eukaryota</taxon>
        <taxon>Metamonada</taxon>
        <taxon>Parabasalia</taxon>
        <taxon>Tritrichomonadida</taxon>
        <taxon>Tritrichomonadidae</taxon>
        <taxon>Tritrichomonas</taxon>
    </lineage>
</organism>
<dbReference type="EMBL" id="KX579513">
    <property type="protein sequence ID" value="ARM19747.1"/>
    <property type="molecule type" value="Genomic_DNA"/>
</dbReference>
<comment type="similarity">
    <text evidence="1 4">Belongs to the eukaryotic ribosomal protein eS6 family.</text>
</comment>
<evidence type="ECO:0000313" key="7">
    <source>
        <dbReference type="EMBL" id="OHT07127.1"/>
    </source>
</evidence>
<dbReference type="EMBL" id="MLAK01000704">
    <property type="protein sequence ID" value="OHT07127.1"/>
    <property type="molecule type" value="Genomic_DNA"/>
</dbReference>
<keyword evidence="2 4" id="KW-0689">Ribosomal protein</keyword>
<protein>
    <recommendedName>
        <fullName evidence="4">40S ribosomal protein S6</fullName>
    </recommendedName>
</protein>
<dbReference type="GO" id="GO:0006412">
    <property type="term" value="P:translation"/>
    <property type="evidence" value="ECO:0007669"/>
    <property type="project" value="InterPro"/>
</dbReference>
<feature type="chain" id="PRO_5013497904" description="40S ribosomal protein S6" evidence="5">
    <location>
        <begin position="17"/>
        <end position="223"/>
    </location>
</feature>
<dbReference type="InterPro" id="IPR014401">
    <property type="entry name" value="Ribosomal_eS6-like"/>
</dbReference>
<dbReference type="AlphaFoldDB" id="A0A1J4K6Y1"/>
<dbReference type="RefSeq" id="XP_068360263.1">
    <property type="nucleotide sequence ID" value="XM_068489978.1"/>
</dbReference>
<name>A0A1J4K6Y1_9EUKA</name>
<dbReference type="InterPro" id="IPR001377">
    <property type="entry name" value="Ribosomal_eS6"/>
</dbReference>
<dbReference type="VEuPathDB" id="TrichDB:TRFO_01224"/>
<reference evidence="6" key="1">
    <citation type="submission" date="2016-07" db="EMBL/GenBank/DDBJ databases">
        <authorList>
            <person name="Rosa I.A."/>
            <person name="Brigido M.C."/>
            <person name="Santos E.O."/>
            <person name="Almeida L.G.P."/>
            <person name="Zingalli R.B."/>
            <person name="Vasconcelos A.T.R."/>
            <person name="Souza W."/>
            <person name="Benchimol M."/>
        </authorList>
    </citation>
    <scope>NUCLEOTIDE SEQUENCE</scope>
    <source>
        <strain evidence="6">1224</strain>
    </source>
</reference>
<evidence type="ECO:0000313" key="6">
    <source>
        <dbReference type="EMBL" id="ARM19747.1"/>
    </source>
</evidence>
<keyword evidence="5" id="KW-0732">Signal</keyword>
<evidence type="ECO:0000256" key="4">
    <source>
        <dbReference type="PIRNR" id="PIRNR002129"/>
    </source>
</evidence>
<evidence type="ECO:0000256" key="1">
    <source>
        <dbReference type="ARBA" id="ARBA00009312"/>
    </source>
</evidence>
<dbReference type="Pfam" id="PF01092">
    <property type="entry name" value="Ribosomal_S6e"/>
    <property type="match status" value="1"/>
</dbReference>
<reference evidence="7 8" key="2">
    <citation type="submission" date="2016-10" db="EMBL/GenBank/DDBJ databases">
        <authorList>
            <person name="Benchimol M."/>
            <person name="Almeida L.G."/>
            <person name="Vasconcelos A.T."/>
            <person name="Perreira-Neves A."/>
            <person name="Rosa I.A."/>
            <person name="Tasca T."/>
            <person name="Bogo M.R."/>
            <person name="de Souza W."/>
        </authorList>
    </citation>
    <scope>NUCLEOTIDE SEQUENCE [LARGE SCALE GENOMIC DNA]</scope>
    <source>
        <strain evidence="7 8">K</strain>
    </source>
</reference>
<evidence type="ECO:0000256" key="2">
    <source>
        <dbReference type="ARBA" id="ARBA00022980"/>
    </source>
</evidence>
<dbReference type="Gene3D" id="1.20.5.2650">
    <property type="match status" value="1"/>
</dbReference>
<evidence type="ECO:0000256" key="5">
    <source>
        <dbReference type="SAM" id="SignalP"/>
    </source>
</evidence>
<gene>
    <name evidence="7" type="primary">RPS6</name>
    <name evidence="7" type="ORF">TRFO_01224</name>
</gene>
<dbReference type="OrthoDB" id="10260596at2759"/>
<evidence type="ECO:0000313" key="8">
    <source>
        <dbReference type="Proteomes" id="UP000179807"/>
    </source>
</evidence>
<dbReference type="GeneID" id="94824682"/>